<evidence type="ECO:0000256" key="5">
    <source>
        <dbReference type="ARBA" id="ARBA00022643"/>
    </source>
</evidence>
<dbReference type="Gene3D" id="2.40.30.10">
    <property type="entry name" value="Translation factors"/>
    <property type="match status" value="1"/>
</dbReference>
<dbReference type="FunFam" id="3.40.50.80:FF:000001">
    <property type="entry name" value="NADPH--cytochrome P450 reductase 1"/>
    <property type="match status" value="1"/>
</dbReference>
<dbReference type="InterPro" id="IPR001709">
    <property type="entry name" value="Flavoprot_Pyr_Nucl_cyt_Rdtase"/>
</dbReference>
<dbReference type="Gene3D" id="3.40.50.360">
    <property type="match status" value="1"/>
</dbReference>
<dbReference type="GO" id="GO:0030586">
    <property type="term" value="F:[methionine synthase] reductase (NADPH) activity"/>
    <property type="evidence" value="ECO:0007669"/>
    <property type="project" value="UniProtKB-EC"/>
</dbReference>
<dbReference type="Gene3D" id="1.20.990.10">
    <property type="entry name" value="NADPH-cytochrome p450 Reductase, Chain A, domain 3"/>
    <property type="match status" value="1"/>
</dbReference>
<dbReference type="InterPro" id="IPR017938">
    <property type="entry name" value="Riboflavin_synthase-like_b-brl"/>
</dbReference>
<dbReference type="OrthoDB" id="1856718at2759"/>
<keyword evidence="6" id="KW-0949">S-adenosyl-L-methionine</keyword>
<evidence type="ECO:0000256" key="6">
    <source>
        <dbReference type="ARBA" id="ARBA00022691"/>
    </source>
</evidence>
<dbReference type="SUPFAM" id="SSF52218">
    <property type="entry name" value="Flavoproteins"/>
    <property type="match status" value="1"/>
</dbReference>
<dbReference type="FunFam" id="1.20.990.10:FF:000007">
    <property type="entry name" value="Methionine synthase reductase"/>
    <property type="match status" value="1"/>
</dbReference>
<comment type="caution">
    <text evidence="15">The sequence shown here is derived from an EMBL/GenBank/DDBJ whole genome shotgun (WGS) entry which is preliminary data.</text>
</comment>
<gene>
    <name evidence="15" type="ORF">THRCLA_11680</name>
</gene>
<dbReference type="InterPro" id="IPR029039">
    <property type="entry name" value="Flavoprotein-like_sf"/>
</dbReference>
<proteinExistence type="predicted"/>
<sequence>KVIIVCSTTGNGDPPSNAEKFWRFIKKRAHPSTLLKHVQYTVLGLGDTNYDKFCHMGKSIYRRLKDLGAESFYDLGCADEAMGLEDAVEPWIEGFWKTFDIPTSGQVLEPVKTTEVLDQAMQKVAITPLSTELATLPFLASFESIIQETKEAEAGRLPRLHEPSFNVSLLAPKHEITKTVVEVATDAMYNATTPFLSSLTSARYLTTSLSKDRTVLALELDISSSGIEYVPGDVVGINCPNDEAIVDYLLQRLQVNEFALHRVEIEAKKKVTGMPFPLESTLRDIFLYHLDLVALPKKATLRALASYCTNAIEKTRLNWLSSKDGGNDFRAFIDAQYLSIVEILALFPSCQPPLNHVLSLFPRLSPRYYSIASSPLTSPSSVSIAFTVVEYTYGNIPRKGLCSTWLNALAKPLLEKSGKPTAKVPIFLKPATDFILPSDASLPLVLIGPGTGVAPFMGFLEHRAAQTTGGPIHLFFGCRSRTQDYLFQFELEKYHAKGTLTSLFTAFSRDQAEKHYVTHELIKNGALVYASLVNGHVYVCGDGMLMAKDVQEALVTIFVDHGDITREEAENHLKQLGRDGRYVRDIWC</sequence>
<dbReference type="AlphaFoldDB" id="A0A1V9Y6Z0"/>
<evidence type="ECO:0000256" key="1">
    <source>
        <dbReference type="ARBA" id="ARBA00001917"/>
    </source>
</evidence>
<dbReference type="InterPro" id="IPR008254">
    <property type="entry name" value="Flavodoxin/NO_synth"/>
</dbReference>
<keyword evidence="7" id="KW-0274">FAD</keyword>
<dbReference type="PROSITE" id="PS51384">
    <property type="entry name" value="FAD_FR"/>
    <property type="match status" value="1"/>
</dbReference>
<evidence type="ECO:0000256" key="11">
    <source>
        <dbReference type="ARBA" id="ARBA00039088"/>
    </source>
</evidence>
<keyword evidence="4" id="KW-0285">Flavoprotein</keyword>
<reference evidence="15 16" key="1">
    <citation type="journal article" date="2014" name="Genome Biol. Evol.">
        <title>The secreted proteins of Achlya hypogyna and Thraustotheca clavata identify the ancestral oomycete secretome and reveal gene acquisitions by horizontal gene transfer.</title>
        <authorList>
            <person name="Misner I."/>
            <person name="Blouin N."/>
            <person name="Leonard G."/>
            <person name="Richards T.A."/>
            <person name="Lane C.E."/>
        </authorList>
    </citation>
    <scope>NUCLEOTIDE SEQUENCE [LARGE SCALE GENOMIC DNA]</scope>
    <source>
        <strain evidence="15 16">ATCC 34112</strain>
    </source>
</reference>
<keyword evidence="5" id="KW-0288">FMN</keyword>
<dbReference type="PROSITE" id="PS50902">
    <property type="entry name" value="FLAVODOXIN_LIKE"/>
    <property type="match status" value="1"/>
</dbReference>
<evidence type="ECO:0000256" key="12">
    <source>
        <dbReference type="ARBA" id="ARBA00040659"/>
    </source>
</evidence>
<evidence type="ECO:0000256" key="8">
    <source>
        <dbReference type="ARBA" id="ARBA00022857"/>
    </source>
</evidence>
<evidence type="ECO:0000259" key="13">
    <source>
        <dbReference type="PROSITE" id="PS50902"/>
    </source>
</evidence>
<evidence type="ECO:0000313" key="15">
    <source>
        <dbReference type="EMBL" id="OQR81495.1"/>
    </source>
</evidence>
<feature type="non-terminal residue" evidence="15">
    <location>
        <position position="1"/>
    </location>
</feature>
<dbReference type="PRINTS" id="PR00369">
    <property type="entry name" value="FLAVODOXIN"/>
</dbReference>
<dbReference type="Pfam" id="PF00667">
    <property type="entry name" value="FAD_binding_1"/>
    <property type="match status" value="1"/>
</dbReference>
<comment type="cofactor">
    <cofactor evidence="1">
        <name>FMN</name>
        <dbReference type="ChEBI" id="CHEBI:58210"/>
    </cofactor>
</comment>
<evidence type="ECO:0000256" key="4">
    <source>
        <dbReference type="ARBA" id="ARBA00022630"/>
    </source>
</evidence>
<dbReference type="PANTHER" id="PTHR19384:SF84">
    <property type="entry name" value="METHIONINE SYNTHASE REDUCTASE"/>
    <property type="match status" value="1"/>
</dbReference>
<keyword evidence="9" id="KW-0560">Oxidoreductase</keyword>
<dbReference type="GO" id="GO:0050660">
    <property type="term" value="F:flavin adenine dinucleotide binding"/>
    <property type="evidence" value="ECO:0007669"/>
    <property type="project" value="TreeGrafter"/>
</dbReference>
<dbReference type="STRING" id="74557.A0A1V9Y6Z0"/>
<dbReference type="GO" id="GO:0010181">
    <property type="term" value="F:FMN binding"/>
    <property type="evidence" value="ECO:0007669"/>
    <property type="project" value="InterPro"/>
</dbReference>
<dbReference type="PANTHER" id="PTHR19384">
    <property type="entry name" value="NITRIC OXIDE SYNTHASE-RELATED"/>
    <property type="match status" value="1"/>
</dbReference>
<keyword evidence="10" id="KW-0486">Methionine biosynthesis</keyword>
<comment type="cofactor">
    <cofactor evidence="2">
        <name>FAD</name>
        <dbReference type="ChEBI" id="CHEBI:57692"/>
    </cofactor>
</comment>
<dbReference type="Proteomes" id="UP000243217">
    <property type="component" value="Unassembled WGS sequence"/>
</dbReference>
<accession>A0A1V9Y6Z0</accession>
<dbReference type="InterPro" id="IPR003097">
    <property type="entry name" value="CysJ-like_FAD-binding"/>
</dbReference>
<evidence type="ECO:0000256" key="3">
    <source>
        <dbReference type="ARBA" id="ARBA00022605"/>
    </source>
</evidence>
<protein>
    <recommendedName>
        <fullName evidence="12">Methionine synthase reductase</fullName>
        <ecNumber evidence="11">1.16.1.8</ecNumber>
    </recommendedName>
</protein>
<dbReference type="InterPro" id="IPR001094">
    <property type="entry name" value="Flavdoxin-like"/>
</dbReference>
<dbReference type="GO" id="GO:0005829">
    <property type="term" value="C:cytosol"/>
    <property type="evidence" value="ECO:0007669"/>
    <property type="project" value="TreeGrafter"/>
</dbReference>
<dbReference type="Gene3D" id="3.40.50.80">
    <property type="entry name" value="Nucleotide-binding domain of ferredoxin-NADP reductase (FNR) module"/>
    <property type="match status" value="1"/>
</dbReference>
<dbReference type="SUPFAM" id="SSF63380">
    <property type="entry name" value="Riboflavin synthase domain-like"/>
    <property type="match status" value="1"/>
</dbReference>
<evidence type="ECO:0000313" key="16">
    <source>
        <dbReference type="Proteomes" id="UP000243217"/>
    </source>
</evidence>
<dbReference type="SUPFAM" id="SSF52343">
    <property type="entry name" value="Ferredoxin reductase-like, C-terminal NADP-linked domain"/>
    <property type="match status" value="1"/>
</dbReference>
<evidence type="ECO:0000256" key="7">
    <source>
        <dbReference type="ARBA" id="ARBA00022827"/>
    </source>
</evidence>
<dbReference type="InterPro" id="IPR017927">
    <property type="entry name" value="FAD-bd_FR_type"/>
</dbReference>
<evidence type="ECO:0000259" key="14">
    <source>
        <dbReference type="PROSITE" id="PS51384"/>
    </source>
</evidence>
<dbReference type="PRINTS" id="PR00371">
    <property type="entry name" value="FPNCR"/>
</dbReference>
<keyword evidence="8" id="KW-0521">NADP</keyword>
<name>A0A1V9Y6Z0_9STRA</name>
<keyword evidence="16" id="KW-1185">Reference proteome</keyword>
<dbReference type="EC" id="1.16.1.8" evidence="11"/>
<feature type="domain" description="FAD-binding FR-type" evidence="14">
    <location>
        <begin position="192"/>
        <end position="437"/>
    </location>
</feature>
<dbReference type="InterPro" id="IPR039261">
    <property type="entry name" value="FNR_nucleotide-bd"/>
</dbReference>
<evidence type="ECO:0000256" key="2">
    <source>
        <dbReference type="ARBA" id="ARBA00001974"/>
    </source>
</evidence>
<evidence type="ECO:0000256" key="9">
    <source>
        <dbReference type="ARBA" id="ARBA00023002"/>
    </source>
</evidence>
<organism evidence="15 16">
    <name type="scientific">Thraustotheca clavata</name>
    <dbReference type="NCBI Taxonomy" id="74557"/>
    <lineage>
        <taxon>Eukaryota</taxon>
        <taxon>Sar</taxon>
        <taxon>Stramenopiles</taxon>
        <taxon>Oomycota</taxon>
        <taxon>Saprolegniomycetes</taxon>
        <taxon>Saprolegniales</taxon>
        <taxon>Achlyaceae</taxon>
        <taxon>Thraustotheca</taxon>
    </lineage>
</organism>
<evidence type="ECO:0000256" key="10">
    <source>
        <dbReference type="ARBA" id="ARBA00023167"/>
    </source>
</evidence>
<dbReference type="GO" id="GO:0009086">
    <property type="term" value="P:methionine biosynthetic process"/>
    <property type="evidence" value="ECO:0007669"/>
    <property type="project" value="UniProtKB-KW"/>
</dbReference>
<dbReference type="Pfam" id="PF00175">
    <property type="entry name" value="NAD_binding_1"/>
    <property type="match status" value="1"/>
</dbReference>
<dbReference type="InterPro" id="IPR001433">
    <property type="entry name" value="OxRdtase_FAD/NAD-bd"/>
</dbReference>
<keyword evidence="3" id="KW-0028">Amino-acid biosynthesis</keyword>
<dbReference type="EMBL" id="JNBS01004974">
    <property type="protein sequence ID" value="OQR81495.1"/>
    <property type="molecule type" value="Genomic_DNA"/>
</dbReference>
<dbReference type="InterPro" id="IPR023173">
    <property type="entry name" value="NADPH_Cyt_P450_Rdtase_alpha"/>
</dbReference>
<dbReference type="Pfam" id="PF00258">
    <property type="entry name" value="Flavodoxin_1"/>
    <property type="match status" value="1"/>
</dbReference>
<dbReference type="GO" id="GO:0050667">
    <property type="term" value="P:homocysteine metabolic process"/>
    <property type="evidence" value="ECO:0007669"/>
    <property type="project" value="TreeGrafter"/>
</dbReference>
<feature type="domain" description="Flavodoxin-like" evidence="13">
    <location>
        <begin position="1"/>
        <end position="96"/>
    </location>
</feature>